<feature type="transmembrane region" description="Helical" evidence="1">
    <location>
        <begin position="6"/>
        <end position="25"/>
    </location>
</feature>
<keyword evidence="1" id="KW-0812">Transmembrane</keyword>
<feature type="domain" description="Sensor histidine kinase NatK-like C-terminal" evidence="2">
    <location>
        <begin position="336"/>
        <end position="439"/>
    </location>
</feature>
<keyword evidence="1" id="KW-1133">Transmembrane helix</keyword>
<protein>
    <submittedName>
        <fullName evidence="3">GHKL domain-containing protein</fullName>
    </submittedName>
</protein>
<evidence type="ECO:0000313" key="3">
    <source>
        <dbReference type="EMBL" id="MSS64134.1"/>
    </source>
</evidence>
<dbReference type="Pfam" id="PF14501">
    <property type="entry name" value="HATPase_c_5"/>
    <property type="match status" value="1"/>
</dbReference>
<dbReference type="SUPFAM" id="SSF55874">
    <property type="entry name" value="ATPase domain of HSP90 chaperone/DNA topoisomerase II/histidine kinase"/>
    <property type="match status" value="1"/>
</dbReference>
<dbReference type="InterPro" id="IPR032834">
    <property type="entry name" value="NatK-like_C"/>
</dbReference>
<evidence type="ECO:0000259" key="2">
    <source>
        <dbReference type="Pfam" id="PF14501"/>
    </source>
</evidence>
<dbReference type="GO" id="GO:0042802">
    <property type="term" value="F:identical protein binding"/>
    <property type="evidence" value="ECO:0007669"/>
    <property type="project" value="TreeGrafter"/>
</dbReference>
<feature type="transmembrane region" description="Helical" evidence="1">
    <location>
        <begin position="89"/>
        <end position="109"/>
    </location>
</feature>
<reference evidence="3 4" key="1">
    <citation type="submission" date="2019-08" db="EMBL/GenBank/DDBJ databases">
        <title>In-depth cultivation of the pig gut microbiome towards novel bacterial diversity and tailored functional studies.</title>
        <authorList>
            <person name="Wylensek D."/>
            <person name="Hitch T.C.A."/>
            <person name="Clavel T."/>
        </authorList>
    </citation>
    <scope>NUCLEOTIDE SEQUENCE [LARGE SCALE GENOMIC DNA]</scope>
    <source>
        <strain evidence="3 4">WCA-693-APC-MOT-I</strain>
    </source>
</reference>
<organism evidence="3 4">
    <name type="scientific">Velocimicrobium porci</name>
    <dbReference type="NCBI Taxonomy" id="2606634"/>
    <lineage>
        <taxon>Bacteria</taxon>
        <taxon>Bacillati</taxon>
        <taxon>Bacillota</taxon>
        <taxon>Clostridia</taxon>
        <taxon>Lachnospirales</taxon>
        <taxon>Lachnospiraceae</taxon>
        <taxon>Velocimicrobium</taxon>
    </lineage>
</organism>
<evidence type="ECO:0000313" key="4">
    <source>
        <dbReference type="Proteomes" id="UP000482209"/>
    </source>
</evidence>
<sequence length="447" mass="50985">MSIVYWGFEVLACVIDSYILMYFIEHFVSENKKSEKIVQGRIIFFIFCTLCGMIAVNDNSFLTECVTAIIFVCYLLYGCLCIDGNKKDIFISASVAYILLGLINMLVPLGVNLLMGIPISSMMEPGKGIIRVIVVLICKIVYYFSIISALHFLKRSSNRLQRREWFIMAGSFIVILMIEIALLVIMRTQLFEERIAIFVLIINLGLFAILVGLYLMLLQLNTVHERQLEYECILLSQKSQRQLLEDREKEFEQLQIIRHDIKNYLSTTLGILQKGNTEEAIEYLNSLLKNKVELILEVVDVGDATINAVINTKFTICREKGISCETAFLGELRYKNPLNLGIIISNLLDNAMEACEKMEDKKPRIVISSANQKGYLDICVKNSIETSVLKINPGLRTTKSEKKLHGYGLKSIKQILEEEEGMMTQYEKNGWFITHIFLPNTNSDVVL</sequence>
<feature type="transmembrane region" description="Helical" evidence="1">
    <location>
        <begin position="129"/>
        <end position="153"/>
    </location>
</feature>
<dbReference type="RefSeq" id="WP_154519531.1">
    <property type="nucleotide sequence ID" value="NZ_VUMT01000013.1"/>
</dbReference>
<accession>A0A6L5XZJ0</accession>
<feature type="transmembrane region" description="Helical" evidence="1">
    <location>
        <begin position="37"/>
        <end position="55"/>
    </location>
</feature>
<comment type="caution">
    <text evidence="3">The sequence shown here is derived from an EMBL/GenBank/DDBJ whole genome shotgun (WGS) entry which is preliminary data.</text>
</comment>
<gene>
    <name evidence="3" type="ORF">FYJ58_09640</name>
</gene>
<evidence type="ECO:0000256" key="1">
    <source>
        <dbReference type="SAM" id="Phobius"/>
    </source>
</evidence>
<dbReference type="Proteomes" id="UP000482209">
    <property type="component" value="Unassembled WGS sequence"/>
</dbReference>
<dbReference type="CDD" id="cd16935">
    <property type="entry name" value="HATPase_AgrC-ComD-like"/>
    <property type="match status" value="1"/>
</dbReference>
<dbReference type="AlphaFoldDB" id="A0A6L5XZJ0"/>
<name>A0A6L5XZJ0_9FIRM</name>
<feature type="transmembrane region" description="Helical" evidence="1">
    <location>
        <begin position="61"/>
        <end position="82"/>
    </location>
</feature>
<dbReference type="PANTHER" id="PTHR40448">
    <property type="entry name" value="TWO-COMPONENT SENSOR HISTIDINE KINASE"/>
    <property type="match status" value="1"/>
</dbReference>
<proteinExistence type="predicted"/>
<feature type="transmembrane region" description="Helical" evidence="1">
    <location>
        <begin position="197"/>
        <end position="217"/>
    </location>
</feature>
<keyword evidence="1" id="KW-0472">Membrane</keyword>
<dbReference type="Gene3D" id="3.30.565.10">
    <property type="entry name" value="Histidine kinase-like ATPase, C-terminal domain"/>
    <property type="match status" value="1"/>
</dbReference>
<keyword evidence="4" id="KW-1185">Reference proteome</keyword>
<dbReference type="PANTHER" id="PTHR40448:SF1">
    <property type="entry name" value="TWO-COMPONENT SENSOR HISTIDINE KINASE"/>
    <property type="match status" value="1"/>
</dbReference>
<dbReference type="InterPro" id="IPR036890">
    <property type="entry name" value="HATPase_C_sf"/>
</dbReference>
<dbReference type="EMBL" id="VUMT01000013">
    <property type="protein sequence ID" value="MSS64134.1"/>
    <property type="molecule type" value="Genomic_DNA"/>
</dbReference>
<feature type="transmembrane region" description="Helical" evidence="1">
    <location>
        <begin position="165"/>
        <end position="185"/>
    </location>
</feature>